<comment type="caution">
    <text evidence="1">The sequence shown here is derived from an EMBL/GenBank/DDBJ whole genome shotgun (WGS) entry which is preliminary data.</text>
</comment>
<accession>A0A016W2B0</accession>
<reference evidence="2" key="1">
    <citation type="journal article" date="2015" name="Nat. Genet.">
        <title>The genome and transcriptome of the zoonotic hookworm Ancylostoma ceylanicum identify infection-specific gene families.</title>
        <authorList>
            <person name="Schwarz E.M."/>
            <person name="Hu Y."/>
            <person name="Antoshechkin I."/>
            <person name="Miller M.M."/>
            <person name="Sternberg P.W."/>
            <person name="Aroian R.V."/>
        </authorList>
    </citation>
    <scope>NUCLEOTIDE SEQUENCE</scope>
    <source>
        <strain evidence="2">HY135</strain>
    </source>
</reference>
<sequence length="82" mass="9341">MMCSLVSVEVRPRFSWLNFALLYRFMGEVGETMRNLDGIIAAGIHGSRHQSHHIYSLKETIFSDSASNFARAMNNFVTAMRN</sequence>
<proteinExistence type="predicted"/>
<keyword evidence="2" id="KW-1185">Reference proteome</keyword>
<organism evidence="1 2">
    <name type="scientific">Ancylostoma ceylanicum</name>
    <dbReference type="NCBI Taxonomy" id="53326"/>
    <lineage>
        <taxon>Eukaryota</taxon>
        <taxon>Metazoa</taxon>
        <taxon>Ecdysozoa</taxon>
        <taxon>Nematoda</taxon>
        <taxon>Chromadorea</taxon>
        <taxon>Rhabditida</taxon>
        <taxon>Rhabditina</taxon>
        <taxon>Rhabditomorpha</taxon>
        <taxon>Strongyloidea</taxon>
        <taxon>Ancylostomatidae</taxon>
        <taxon>Ancylostomatinae</taxon>
        <taxon>Ancylostoma</taxon>
    </lineage>
</organism>
<protein>
    <submittedName>
        <fullName evidence="1">Uncharacterized protein</fullName>
    </submittedName>
</protein>
<gene>
    <name evidence="1" type="primary">Acey_s0002.g603</name>
    <name evidence="1" type="ORF">Y032_0002g603</name>
</gene>
<evidence type="ECO:0000313" key="2">
    <source>
        <dbReference type="Proteomes" id="UP000024635"/>
    </source>
</evidence>
<dbReference type="EMBL" id="JARK01001338">
    <property type="protein sequence ID" value="EYC33103.1"/>
    <property type="molecule type" value="Genomic_DNA"/>
</dbReference>
<dbReference type="Proteomes" id="UP000024635">
    <property type="component" value="Unassembled WGS sequence"/>
</dbReference>
<evidence type="ECO:0000313" key="1">
    <source>
        <dbReference type="EMBL" id="EYC33103.1"/>
    </source>
</evidence>
<dbReference type="AlphaFoldDB" id="A0A016W2B0"/>
<name>A0A016W2B0_9BILA</name>